<dbReference type="AlphaFoldDB" id="A0A1G9MZR2"/>
<accession>A0A1G9MZR2</accession>
<dbReference type="EMBL" id="FNGI01000007">
    <property type="protein sequence ID" value="SDL79105.1"/>
    <property type="molecule type" value="Genomic_DNA"/>
</dbReference>
<dbReference type="OrthoDB" id="6167943at2"/>
<keyword evidence="3" id="KW-1185">Reference proteome</keyword>
<evidence type="ECO:0000313" key="3">
    <source>
        <dbReference type="Proteomes" id="UP000198654"/>
    </source>
</evidence>
<evidence type="ECO:0008006" key="4">
    <source>
        <dbReference type="Google" id="ProtNLM"/>
    </source>
</evidence>
<evidence type="ECO:0000256" key="1">
    <source>
        <dbReference type="SAM" id="MobiDB-lite"/>
    </source>
</evidence>
<sequence>MANAQRKNAQDWVDPRFVQISRIEAARILGRSPTEFDRMRKNDPECPKGFKDGSDRGARVRFRLSEVYAYSDTLMMRASNDSAEEEE</sequence>
<protein>
    <recommendedName>
        <fullName evidence="4">Helix-turn-helix domain-containing protein</fullName>
    </recommendedName>
</protein>
<organism evidence="2 3">
    <name type="scientific">Modicisalibacter muralis</name>
    <dbReference type="NCBI Taxonomy" id="119000"/>
    <lineage>
        <taxon>Bacteria</taxon>
        <taxon>Pseudomonadati</taxon>
        <taxon>Pseudomonadota</taxon>
        <taxon>Gammaproteobacteria</taxon>
        <taxon>Oceanospirillales</taxon>
        <taxon>Halomonadaceae</taxon>
        <taxon>Modicisalibacter</taxon>
    </lineage>
</organism>
<dbReference type="RefSeq" id="WP_089729168.1">
    <property type="nucleotide sequence ID" value="NZ_FNGI01000007.1"/>
</dbReference>
<evidence type="ECO:0000313" key="2">
    <source>
        <dbReference type="EMBL" id="SDL79105.1"/>
    </source>
</evidence>
<proteinExistence type="predicted"/>
<dbReference type="Proteomes" id="UP000198654">
    <property type="component" value="Unassembled WGS sequence"/>
</dbReference>
<feature type="region of interest" description="Disordered" evidence="1">
    <location>
        <begin position="35"/>
        <end position="54"/>
    </location>
</feature>
<dbReference type="STRING" id="119000.SAMN05661010_02565"/>
<reference evidence="2 3" key="1">
    <citation type="submission" date="2016-10" db="EMBL/GenBank/DDBJ databases">
        <authorList>
            <person name="de Groot N.N."/>
        </authorList>
    </citation>
    <scope>NUCLEOTIDE SEQUENCE [LARGE SCALE GENOMIC DNA]</scope>
    <source>
        <strain evidence="2 3">DSM 14789</strain>
    </source>
</reference>
<name>A0A1G9MZR2_9GAMM</name>
<gene>
    <name evidence="2" type="ORF">SAMN05661010_02565</name>
</gene>